<name>A0A151CIT3_9BACT</name>
<dbReference type="InterPro" id="IPR003439">
    <property type="entry name" value="ABC_transporter-like_ATP-bd"/>
</dbReference>
<dbReference type="Gene3D" id="3.40.50.300">
    <property type="entry name" value="P-loop containing nucleotide triphosphate hydrolases"/>
    <property type="match status" value="2"/>
</dbReference>
<dbReference type="SUPFAM" id="SSF52540">
    <property type="entry name" value="P-loop containing nucleoside triphosphate hydrolases"/>
    <property type="match status" value="2"/>
</dbReference>
<dbReference type="InterPro" id="IPR017871">
    <property type="entry name" value="ABC_transporter-like_CS"/>
</dbReference>
<gene>
    <name evidence="6" type="ORF">AS592_09520</name>
</gene>
<dbReference type="SMART" id="SM00382">
    <property type="entry name" value="AAA"/>
    <property type="match status" value="2"/>
</dbReference>
<dbReference type="PROSITE" id="PS00211">
    <property type="entry name" value="ABC_TRANSPORTER_1"/>
    <property type="match status" value="1"/>
</dbReference>
<dbReference type="PANTHER" id="PTHR42855">
    <property type="entry name" value="ABC TRANSPORTER ATP-BINDING SUBUNIT"/>
    <property type="match status" value="1"/>
</dbReference>
<dbReference type="GO" id="GO:0005524">
    <property type="term" value="F:ATP binding"/>
    <property type="evidence" value="ECO:0007669"/>
    <property type="project" value="UniProtKB-KW"/>
</dbReference>
<evidence type="ECO:0000256" key="2">
    <source>
        <dbReference type="ARBA" id="ARBA00022840"/>
    </source>
</evidence>
<dbReference type="EMBL" id="LNKT01000001">
    <property type="protein sequence ID" value="KYJ87354.1"/>
    <property type="molecule type" value="Genomic_DNA"/>
</dbReference>
<evidence type="ECO:0000313" key="6">
    <source>
        <dbReference type="EMBL" id="KYJ87354.1"/>
    </source>
</evidence>
<feature type="region of interest" description="Disordered" evidence="4">
    <location>
        <begin position="497"/>
        <end position="516"/>
    </location>
</feature>
<dbReference type="CDD" id="cd03221">
    <property type="entry name" value="ABCF_EF-3"/>
    <property type="match status" value="2"/>
</dbReference>
<evidence type="ECO:0000313" key="7">
    <source>
        <dbReference type="Proteomes" id="UP000075359"/>
    </source>
</evidence>
<keyword evidence="2 6" id="KW-0067">ATP-binding</keyword>
<keyword evidence="1" id="KW-0547">Nucleotide-binding</keyword>
<evidence type="ECO:0000259" key="5">
    <source>
        <dbReference type="PROSITE" id="PS50893"/>
    </source>
</evidence>
<reference evidence="6 7" key="1">
    <citation type="submission" date="2015-11" db="EMBL/GenBank/DDBJ databases">
        <title>Draft genome of Sulfurovum riftiae 1812E, a member of the Epsilonproteobacteria isolated from the tube of the deep-sea hydrothermal vent tubewom Riftia pachyptila.</title>
        <authorList>
            <person name="Vetriani C."/>
            <person name="Giovannelli D."/>
        </authorList>
    </citation>
    <scope>NUCLEOTIDE SEQUENCE [LARGE SCALE GENOMIC DNA]</scope>
    <source>
        <strain evidence="6 7">1812E</strain>
    </source>
</reference>
<keyword evidence="7" id="KW-1185">Reference proteome</keyword>
<feature type="coiled-coil region" evidence="3">
    <location>
        <begin position="210"/>
        <end position="265"/>
    </location>
</feature>
<feature type="coiled-coil region" evidence="3">
    <location>
        <begin position="535"/>
        <end position="609"/>
    </location>
</feature>
<dbReference type="GO" id="GO:0016887">
    <property type="term" value="F:ATP hydrolysis activity"/>
    <property type="evidence" value="ECO:0007669"/>
    <property type="project" value="InterPro"/>
</dbReference>
<dbReference type="InterPro" id="IPR027417">
    <property type="entry name" value="P-loop_NTPase"/>
</dbReference>
<dbReference type="InterPro" id="IPR032781">
    <property type="entry name" value="ABC_tran_Xtn"/>
</dbReference>
<dbReference type="STRING" id="1630136.AS592_09520"/>
<proteinExistence type="predicted"/>
<feature type="domain" description="ABC transporter" evidence="5">
    <location>
        <begin position="2"/>
        <end position="217"/>
    </location>
</feature>
<evidence type="ECO:0000256" key="3">
    <source>
        <dbReference type="SAM" id="Coils"/>
    </source>
</evidence>
<feature type="domain" description="ABC transporter" evidence="5">
    <location>
        <begin position="283"/>
        <end position="499"/>
    </location>
</feature>
<dbReference type="RefSeq" id="WP_067328134.1">
    <property type="nucleotide sequence ID" value="NZ_LNKT01000001.1"/>
</dbReference>
<dbReference type="InterPro" id="IPR051309">
    <property type="entry name" value="ABCF_ATPase"/>
</dbReference>
<dbReference type="InterPro" id="IPR003593">
    <property type="entry name" value="AAA+_ATPase"/>
</dbReference>
<protein>
    <submittedName>
        <fullName evidence="6">ABC transporter ATP-binding protein</fullName>
    </submittedName>
</protein>
<dbReference type="Pfam" id="PF00005">
    <property type="entry name" value="ABC_tran"/>
    <property type="match status" value="2"/>
</dbReference>
<dbReference type="PROSITE" id="PS50893">
    <property type="entry name" value="ABC_TRANSPORTER_2"/>
    <property type="match status" value="2"/>
</dbReference>
<dbReference type="Proteomes" id="UP000075359">
    <property type="component" value="Unassembled WGS sequence"/>
</dbReference>
<dbReference type="OrthoDB" id="9808609at2"/>
<comment type="caution">
    <text evidence="6">The sequence shown here is derived from an EMBL/GenBank/DDBJ whole genome shotgun (WGS) entry which is preliminary data.</text>
</comment>
<dbReference type="PANTHER" id="PTHR42855:SF2">
    <property type="entry name" value="DRUG RESISTANCE ABC TRANSPORTER,ATP-BINDING PROTEIN"/>
    <property type="match status" value="1"/>
</dbReference>
<keyword evidence="3" id="KW-0175">Coiled coil</keyword>
<dbReference type="AlphaFoldDB" id="A0A151CIT3"/>
<evidence type="ECO:0000256" key="1">
    <source>
        <dbReference type="ARBA" id="ARBA00022741"/>
    </source>
</evidence>
<evidence type="ECO:0000256" key="4">
    <source>
        <dbReference type="SAM" id="MobiDB-lite"/>
    </source>
</evidence>
<organism evidence="6 7">
    <name type="scientific">Sulfurovum riftiae</name>
    <dbReference type="NCBI Taxonomy" id="1630136"/>
    <lineage>
        <taxon>Bacteria</taxon>
        <taxon>Pseudomonadati</taxon>
        <taxon>Campylobacterota</taxon>
        <taxon>Epsilonproteobacteria</taxon>
        <taxon>Campylobacterales</taxon>
        <taxon>Sulfurovaceae</taxon>
        <taxon>Sulfurovum</taxon>
    </lineage>
</organism>
<accession>A0A151CIT3</accession>
<sequence length="611" mass="69337">MIQLTNLSKSFGGQTLFKNLNLKVTAHQKIGLIGRNGTGKSTLFKLILGEESYDEGEISIPKNYRIGTLRQHLEFSKPTVEEECAQVLPEDEQYNFYKIEKILFGLGFTAEDLQKDPLSFSGGYQIRINLAKLLATEPNMLLLDEPTNYLDLLSLRWLKQFIRDFDGEVILITHDREFMDAVTTHTMGIQRKGLFMVQGGTKKYYETLALQDETYEKTRLNQEKKRKELEEFIARNKARASTAALAQSKVKILEKMEEMDELESESSLSFRFNYKETPAKILFRAEDLGFGYDPEHPLFEHLTFALENGKTLAIIGKNGKGKSTLLNYIAGELPQQQGTLSFHPATAMVHFGQTNIERLNTKHTIIDEITSVDKKIGMAEVRAICGTMMFSGELADKKIEVLSGGERSRVMLGKIIATPANLLLLDEPTNHLDMQSIDSLCDAIDSFEGSTIMVTHSEMLLRRLADALIIFHKGGAEYFEGSYDDFLEKIGWEEEEGTVKPKKQKPKLDKKERKKRRTAIIEEKAREAKPSRDEIKFCEKRLEELEVLEEEQNSALEAASNSADNSAMIEHSKAVAETQTEIENLFERLEVATEALEEINAKYDEKLAELE</sequence>
<dbReference type="Pfam" id="PF12848">
    <property type="entry name" value="ABC_tran_Xtn"/>
    <property type="match status" value="1"/>
</dbReference>